<keyword evidence="1" id="KW-0819">tRNA processing</keyword>
<gene>
    <name evidence="1" type="primary">trhO</name>
    <name evidence="4" type="ORF">HY30_00005</name>
</gene>
<dbReference type="PROSITE" id="PS50206">
    <property type="entry name" value="RHODANESE_3"/>
    <property type="match status" value="1"/>
</dbReference>
<protein>
    <recommendedName>
        <fullName evidence="1">tRNA uridine(34) hydroxylase</fullName>
        <ecNumber evidence="1">1.14.-.-</ecNumber>
    </recommendedName>
    <alternativeName>
        <fullName evidence="1">tRNA hydroxylation protein O</fullName>
    </alternativeName>
</protein>
<accession>A0A062UFP8</accession>
<dbReference type="PANTHER" id="PTHR43268:SF3">
    <property type="entry name" value="RHODANESE-LIKE DOMAIN-CONTAINING PROTEIN 7-RELATED"/>
    <property type="match status" value="1"/>
</dbReference>
<dbReference type="RefSeq" id="WP_034735711.1">
    <property type="nucleotide sequence ID" value="NZ_AWFG01000001.1"/>
</dbReference>
<dbReference type="Gene3D" id="3.40.250.10">
    <property type="entry name" value="Rhodanese-like domain"/>
    <property type="match status" value="1"/>
</dbReference>
<dbReference type="Pfam" id="PF00581">
    <property type="entry name" value="Rhodanese"/>
    <property type="match status" value="1"/>
</dbReference>
<dbReference type="STRING" id="1280947.HY30_00005"/>
<dbReference type="EMBL" id="AWFG01000001">
    <property type="protein sequence ID" value="KCZ60748.1"/>
    <property type="molecule type" value="Genomic_DNA"/>
</dbReference>
<comment type="similarity">
    <text evidence="1">Belongs to the TrhO family.</text>
</comment>
<evidence type="ECO:0000259" key="3">
    <source>
        <dbReference type="PROSITE" id="PS50206"/>
    </source>
</evidence>
<evidence type="ECO:0000256" key="1">
    <source>
        <dbReference type="HAMAP-Rule" id="MF_00469"/>
    </source>
</evidence>
<dbReference type="PATRIC" id="fig|1280947.3.peg.1"/>
<name>A0A062UFP8_9PROT</name>
<dbReference type="InterPro" id="IPR040503">
    <property type="entry name" value="TRHO_N"/>
</dbReference>
<organism evidence="4 5">
    <name type="scientific">Hyphomonas chukchiensis</name>
    <dbReference type="NCBI Taxonomy" id="1280947"/>
    <lineage>
        <taxon>Bacteria</taxon>
        <taxon>Pseudomonadati</taxon>
        <taxon>Pseudomonadota</taxon>
        <taxon>Alphaproteobacteria</taxon>
        <taxon>Hyphomonadales</taxon>
        <taxon>Hyphomonadaceae</taxon>
        <taxon>Hyphomonas</taxon>
    </lineage>
</organism>
<dbReference type="Gene3D" id="3.30.70.100">
    <property type="match status" value="1"/>
</dbReference>
<dbReference type="SMART" id="SM00450">
    <property type="entry name" value="RHOD"/>
    <property type="match status" value="1"/>
</dbReference>
<comment type="caution">
    <text evidence="4">The sequence shown here is derived from an EMBL/GenBank/DDBJ whole genome shotgun (WGS) entry which is preliminary data.</text>
</comment>
<dbReference type="Pfam" id="PF17773">
    <property type="entry name" value="UPF0176_N"/>
    <property type="match status" value="1"/>
</dbReference>
<dbReference type="GO" id="GO:0016705">
    <property type="term" value="F:oxidoreductase activity, acting on paired donors, with incorporation or reduction of molecular oxygen"/>
    <property type="evidence" value="ECO:0007669"/>
    <property type="project" value="UniProtKB-UniRule"/>
</dbReference>
<dbReference type="HAMAP" id="MF_00469">
    <property type="entry name" value="TrhO"/>
    <property type="match status" value="1"/>
</dbReference>
<evidence type="ECO:0000313" key="5">
    <source>
        <dbReference type="Proteomes" id="UP000027190"/>
    </source>
</evidence>
<dbReference type="PANTHER" id="PTHR43268">
    <property type="entry name" value="THIOSULFATE SULFURTRANSFERASE/RHODANESE-LIKE DOMAIN-CONTAINING PROTEIN 2"/>
    <property type="match status" value="1"/>
</dbReference>
<keyword evidence="1" id="KW-0560">Oxidoreductase</keyword>
<reference evidence="4 5" key="1">
    <citation type="journal article" date="2014" name="Antonie Van Leeuwenhoek">
        <title>Hyphomonas beringensis sp. nov. and Hyphomonas chukchiensis sp. nov., isolated from surface seawater of the Bering Sea and Chukchi Sea.</title>
        <authorList>
            <person name="Li C."/>
            <person name="Lai Q."/>
            <person name="Li G."/>
            <person name="Dong C."/>
            <person name="Wang J."/>
            <person name="Liao Y."/>
            <person name="Shao Z."/>
        </authorList>
    </citation>
    <scope>NUCLEOTIDE SEQUENCE [LARGE SCALE GENOMIC DNA]</scope>
    <source>
        <strain evidence="4 5">BH-BN04-4</strain>
    </source>
</reference>
<dbReference type="SUPFAM" id="SSF52821">
    <property type="entry name" value="Rhodanese/Cell cycle control phosphatase"/>
    <property type="match status" value="1"/>
</dbReference>
<keyword evidence="5" id="KW-1185">Reference proteome</keyword>
<dbReference type="AlphaFoldDB" id="A0A062UFP8"/>
<dbReference type="eggNOG" id="COG1054">
    <property type="taxonomic scope" value="Bacteria"/>
</dbReference>
<dbReference type="Proteomes" id="UP000027190">
    <property type="component" value="Unassembled WGS sequence"/>
</dbReference>
<comment type="catalytic activity">
    <reaction evidence="1">
        <text>uridine(34) in tRNA + AH2 + O2 = 5-hydroxyuridine(34) in tRNA + A + H2O</text>
        <dbReference type="Rhea" id="RHEA:64224"/>
        <dbReference type="Rhea" id="RHEA-COMP:11727"/>
        <dbReference type="Rhea" id="RHEA-COMP:13381"/>
        <dbReference type="ChEBI" id="CHEBI:13193"/>
        <dbReference type="ChEBI" id="CHEBI:15377"/>
        <dbReference type="ChEBI" id="CHEBI:15379"/>
        <dbReference type="ChEBI" id="CHEBI:17499"/>
        <dbReference type="ChEBI" id="CHEBI:65315"/>
        <dbReference type="ChEBI" id="CHEBI:136877"/>
    </reaction>
</comment>
<dbReference type="OrthoDB" id="9778326at2"/>
<dbReference type="CDD" id="cd01518">
    <property type="entry name" value="RHOD_YceA"/>
    <property type="match status" value="1"/>
</dbReference>
<feature type="domain" description="Rhodanese" evidence="3">
    <location>
        <begin position="122"/>
        <end position="220"/>
    </location>
</feature>
<dbReference type="EC" id="1.14.-.-" evidence="1"/>
<dbReference type="NCBIfam" id="NF001136">
    <property type="entry name" value="PRK00142.1-4"/>
    <property type="match status" value="1"/>
</dbReference>
<evidence type="ECO:0000256" key="2">
    <source>
        <dbReference type="SAM" id="MobiDB-lite"/>
    </source>
</evidence>
<dbReference type="InterPro" id="IPR001763">
    <property type="entry name" value="Rhodanese-like_dom"/>
</dbReference>
<dbReference type="GO" id="GO:0006400">
    <property type="term" value="P:tRNA modification"/>
    <property type="evidence" value="ECO:0007669"/>
    <property type="project" value="UniProtKB-UniRule"/>
</dbReference>
<comment type="function">
    <text evidence="1">Catalyzes oxygen-dependent 5-hydroxyuridine (ho5U) modification at position 34 in tRNAs.</text>
</comment>
<proteinExistence type="inferred from homology"/>
<feature type="region of interest" description="Disordered" evidence="2">
    <location>
        <begin position="289"/>
        <end position="313"/>
    </location>
</feature>
<dbReference type="InterPro" id="IPR036873">
    <property type="entry name" value="Rhodanese-like_dom_sf"/>
</dbReference>
<dbReference type="InterPro" id="IPR020936">
    <property type="entry name" value="TrhO"/>
</dbReference>
<evidence type="ECO:0000313" key="4">
    <source>
        <dbReference type="EMBL" id="KCZ60748.1"/>
    </source>
</evidence>
<sequence>MTFKVAAFYKFFALPDFESRRAPLAETLEMAGVKGTVLLATEGVNGTIAGTPEAIDTALAALRALPGCETLQAKFAEADEMPFLRLKVRLKREIVSMGVPGTDPNSIVGTYVAPEAWNALISDPDTVLIDTRNDYEVSIGTFEGAIDPNTKTFREFPDWFREFRAKLESEGRKPRVAMFCTGGIRCEKATSFVKAEGIDDVFHLEGGILKYLETVPEQDSKWQGECFVFDERVSVRHDLTPGSYDMCHACKRPITEADKQHAAFEAGVSCPHCISEMSDDQRARFAERQKQIDLAKARGEKHMGPEARRSEDA</sequence>